<comment type="caution">
    <text evidence="2">The sequence shown here is derived from an EMBL/GenBank/DDBJ whole genome shotgun (WGS) entry which is preliminary data.</text>
</comment>
<accession>A0A972JK38</accession>
<dbReference type="AlphaFoldDB" id="A0A972JK38"/>
<protein>
    <submittedName>
        <fullName evidence="2">YggN family protein</fullName>
    </submittedName>
</protein>
<evidence type="ECO:0000256" key="1">
    <source>
        <dbReference type="SAM" id="SignalP"/>
    </source>
</evidence>
<keyword evidence="3" id="KW-1185">Reference proteome</keyword>
<dbReference type="Proteomes" id="UP000737113">
    <property type="component" value="Unassembled WGS sequence"/>
</dbReference>
<dbReference type="Pfam" id="PF11101">
    <property type="entry name" value="DUF2884"/>
    <property type="match status" value="1"/>
</dbReference>
<keyword evidence="1" id="KW-0732">Signal</keyword>
<sequence>MKMNKLMTGLVISTGLFALGGLAQAHEAQSHGVEVDNCKVALNYDLTVEPKKLTVSDKGVEQYRIELDRLYVEGKQVSLNAKQKAMLTQYSTEVSAQVPEVIGLVNEAVSLASKAVTMALTPLLGEDSGDKFDKLVSGLKQRLDSIAYRDGERYYLGATDSSLDEAFGDEFEQEIEDLVQNSIGSLMMSLGSQLMSSDGDSFEQKMETFSAKMEAIGDDIETQVETQSSALEAKAEGLCNRFEQLLVLEGQLRQEIPELAPYVLAESEPRPLRE</sequence>
<reference evidence="2" key="1">
    <citation type="submission" date="2020-04" db="EMBL/GenBank/DDBJ databases">
        <title>Description of Shewanella salipaludis sp. nov., isolated from a salt marsh.</title>
        <authorList>
            <person name="Park S."/>
            <person name="Yoon J.-H."/>
        </authorList>
    </citation>
    <scope>NUCLEOTIDE SEQUENCE</scope>
    <source>
        <strain evidence="2">SHSM-M6</strain>
    </source>
</reference>
<proteinExistence type="predicted"/>
<dbReference type="EMBL" id="JAAXYH010000003">
    <property type="protein sequence ID" value="NMH64704.1"/>
    <property type="molecule type" value="Genomic_DNA"/>
</dbReference>
<organism evidence="2 3">
    <name type="scientific">Shewanella salipaludis</name>
    <dbReference type="NCBI Taxonomy" id="2723052"/>
    <lineage>
        <taxon>Bacteria</taxon>
        <taxon>Pseudomonadati</taxon>
        <taxon>Pseudomonadota</taxon>
        <taxon>Gammaproteobacteria</taxon>
        <taxon>Alteromonadales</taxon>
        <taxon>Shewanellaceae</taxon>
        <taxon>Shewanella</taxon>
    </lineage>
</organism>
<dbReference type="RefSeq" id="WP_169563397.1">
    <property type="nucleotide sequence ID" value="NZ_JAAXYH010000003.1"/>
</dbReference>
<gene>
    <name evidence="2" type="ORF">HC757_05915</name>
</gene>
<evidence type="ECO:0000313" key="3">
    <source>
        <dbReference type="Proteomes" id="UP000737113"/>
    </source>
</evidence>
<name>A0A972JK38_9GAMM</name>
<feature type="signal peptide" evidence="1">
    <location>
        <begin position="1"/>
        <end position="25"/>
    </location>
</feature>
<feature type="chain" id="PRO_5037086732" evidence="1">
    <location>
        <begin position="26"/>
        <end position="274"/>
    </location>
</feature>
<dbReference type="InterPro" id="IPR021307">
    <property type="entry name" value="DUF2884"/>
</dbReference>
<evidence type="ECO:0000313" key="2">
    <source>
        <dbReference type="EMBL" id="NMH64704.1"/>
    </source>
</evidence>